<dbReference type="GeneID" id="8239124"/>
<dbReference type="Gene3D" id="2.130.10.10">
    <property type="entry name" value="YVTN repeat-like/Quinoprotein amine dehydrogenase"/>
    <property type="match status" value="1"/>
</dbReference>
<feature type="region of interest" description="Disordered" evidence="13">
    <location>
        <begin position="1"/>
        <end position="81"/>
    </location>
</feature>
<evidence type="ECO:0000256" key="7">
    <source>
        <dbReference type="ARBA" id="ARBA00022786"/>
    </source>
</evidence>
<evidence type="ECO:0000256" key="12">
    <source>
        <dbReference type="PROSITE-ProRule" id="PRU00221"/>
    </source>
</evidence>
<dbReference type="EMBL" id="AAZO01005740">
    <property type="status" value="NOT_ANNOTATED_CDS"/>
    <property type="molecule type" value="Genomic_DNA"/>
</dbReference>
<organism>
    <name type="scientific">Pediculus humanus subsp. corporis</name>
    <name type="common">Body louse</name>
    <dbReference type="NCBI Taxonomy" id="121224"/>
    <lineage>
        <taxon>Eukaryota</taxon>
        <taxon>Metazoa</taxon>
        <taxon>Ecdysozoa</taxon>
        <taxon>Arthropoda</taxon>
        <taxon>Hexapoda</taxon>
        <taxon>Insecta</taxon>
        <taxon>Pterygota</taxon>
        <taxon>Neoptera</taxon>
        <taxon>Paraneoptera</taxon>
        <taxon>Psocodea</taxon>
        <taxon>Troctomorpha</taxon>
        <taxon>Phthiraptera</taxon>
        <taxon>Anoplura</taxon>
        <taxon>Pediculidae</taxon>
        <taxon>Pediculus</taxon>
    </lineage>
</organism>
<dbReference type="PANTHER" id="PTHR15169:SF0">
    <property type="entry name" value="DNA DAMAGE-BINDING PROTEIN 2"/>
    <property type="match status" value="1"/>
</dbReference>
<dbReference type="GO" id="GO:0006281">
    <property type="term" value="P:DNA repair"/>
    <property type="evidence" value="ECO:0007669"/>
    <property type="project" value="UniProtKB-KW"/>
</dbReference>
<dbReference type="InterPro" id="IPR033312">
    <property type="entry name" value="DDB2"/>
</dbReference>
<dbReference type="GO" id="GO:0005634">
    <property type="term" value="C:nucleus"/>
    <property type="evidence" value="ECO:0007669"/>
    <property type="project" value="UniProtKB-SubCell"/>
</dbReference>
<feature type="compositionally biased region" description="Basic and acidic residues" evidence="13">
    <location>
        <begin position="62"/>
        <end position="81"/>
    </location>
</feature>
<dbReference type="VEuPathDB" id="VectorBase:PHUM473480"/>
<feature type="compositionally biased region" description="Polar residues" evidence="13">
    <location>
        <begin position="1"/>
        <end position="10"/>
    </location>
</feature>
<dbReference type="GO" id="GO:0003684">
    <property type="term" value="F:damaged DNA binding"/>
    <property type="evidence" value="ECO:0007669"/>
    <property type="project" value="InterPro"/>
</dbReference>
<dbReference type="Pfam" id="PF00400">
    <property type="entry name" value="WD40"/>
    <property type="match status" value="1"/>
</dbReference>
<keyword evidence="6" id="KW-0227">DNA damage</keyword>
<proteinExistence type="inferred from homology"/>
<keyword evidence="16" id="KW-1185">Reference proteome</keyword>
<dbReference type="InParanoid" id="E0VW39"/>
<evidence type="ECO:0000256" key="9">
    <source>
        <dbReference type="ARBA" id="ARBA00023204"/>
    </source>
</evidence>
<comment type="similarity">
    <text evidence="2">Belongs to the WD repeat DDB2/WDR76 family.</text>
</comment>
<evidence type="ECO:0000256" key="2">
    <source>
        <dbReference type="ARBA" id="ARBA00005434"/>
    </source>
</evidence>
<evidence type="ECO:0000313" key="16">
    <source>
        <dbReference type="Proteomes" id="UP000009046"/>
    </source>
</evidence>
<comment type="subcellular location">
    <subcellularLocation>
        <location evidence="1">Nucleus</location>
    </subcellularLocation>
</comment>
<keyword evidence="4 12" id="KW-0853">WD repeat</keyword>
<evidence type="ECO:0000256" key="11">
    <source>
        <dbReference type="ARBA" id="ARBA00031670"/>
    </source>
</evidence>
<reference evidence="15" key="3">
    <citation type="submission" date="2020-05" db="UniProtKB">
        <authorList>
            <consortium name="EnsemblMetazoa"/>
        </authorList>
    </citation>
    <scope>IDENTIFICATION</scope>
    <source>
        <strain evidence="15">USDA</strain>
    </source>
</reference>
<sequence>MPRSNGVSSSDHQRDSDEQDSDNENCTTMSMKLRSNRSSKNTVKNSAKSSKKNSEKISSNKSNDKKNEKKNSKKLKTDKNNDVLKVNQTINKHSKTILDNCNIVNYYRSSEMGLSCSKYKKSLKNSIINYVKTFKLRDMHSPFDRRVTYLVWHHTNPRLLAVASHGGDIILYNCDQDYESASFIKGIGAGGSIQDMKFDPRNPEQIYTASMEGKFLLLNYSTKKQEAFLQTNDLNRWFISLDINSNNNVMVAGDTRGNLTVLTLEGQTIGTYQLHKKGTKISHAEFSKRQPWLLCTSSTDGSIKFWDIRNINSNDSKCEPLQVIKQPRPINAAYFSLTDGCRLMTTDQSDEIRIYKGPLWDIERVIHHPHRQFQHLTPIRAYWHPLEDIVFAGRYPSPDFPGYHENELRTIDFFDAETGALLHQHSEPGVNGIMTLNRFNNIGDTLASATGSKFLIWRPDFRRSELISKKDNYDKTSVNGSEDDNETKWKSVMKSQTLEEKEKENLTKLIMLKIHQKRIELNFLMIF</sequence>
<feature type="compositionally biased region" description="Low complexity" evidence="13">
    <location>
        <begin position="38"/>
        <end position="48"/>
    </location>
</feature>
<dbReference type="PROSITE" id="PS50082">
    <property type="entry name" value="WD_REPEATS_2"/>
    <property type="match status" value="1"/>
</dbReference>
<dbReference type="GO" id="GO:0080008">
    <property type="term" value="C:Cul4-RING E3 ubiquitin ligase complex"/>
    <property type="evidence" value="ECO:0007669"/>
    <property type="project" value="InterPro"/>
</dbReference>
<evidence type="ECO:0000256" key="3">
    <source>
        <dbReference type="ARBA" id="ARBA00014580"/>
    </source>
</evidence>
<keyword evidence="8" id="KW-0238">DNA-binding</keyword>
<reference evidence="14" key="2">
    <citation type="submission" date="2007-04" db="EMBL/GenBank/DDBJ databases">
        <title>The genome of the human body louse.</title>
        <authorList>
            <consortium name="The Human Body Louse Genome Consortium"/>
            <person name="Kirkness E."/>
            <person name="Walenz B."/>
            <person name="Hass B."/>
            <person name="Bruggner R."/>
            <person name="Strausberg R."/>
        </authorList>
    </citation>
    <scope>NUCLEOTIDE SEQUENCE</scope>
    <source>
        <strain evidence="14">USDA</strain>
    </source>
</reference>
<dbReference type="PANTHER" id="PTHR15169">
    <property type="entry name" value="DAMAGE-SPECIFIC DNA BINDING PROTEIN 2"/>
    <property type="match status" value="1"/>
</dbReference>
<dbReference type="OrthoDB" id="9890280at2759"/>
<keyword evidence="7" id="KW-0833">Ubl conjugation pathway</keyword>
<dbReference type="InterPro" id="IPR001680">
    <property type="entry name" value="WD40_rpt"/>
</dbReference>
<dbReference type="PROSITE" id="PS00678">
    <property type="entry name" value="WD_REPEATS_1"/>
    <property type="match status" value="1"/>
</dbReference>
<gene>
    <name evidence="15" type="primary">8239124</name>
    <name evidence="14" type="ORF">Phum_PHUM473480</name>
</gene>
<keyword evidence="10" id="KW-0539">Nucleus</keyword>
<keyword evidence="5" id="KW-0677">Repeat</keyword>
<dbReference type="InterPro" id="IPR036322">
    <property type="entry name" value="WD40_repeat_dom_sf"/>
</dbReference>
<dbReference type="EMBL" id="DS235817">
    <property type="protein sequence ID" value="EEB17595.1"/>
    <property type="molecule type" value="Genomic_DNA"/>
</dbReference>
<dbReference type="InterPro" id="IPR015943">
    <property type="entry name" value="WD40/YVTN_repeat-like_dom_sf"/>
</dbReference>
<evidence type="ECO:0000256" key="1">
    <source>
        <dbReference type="ARBA" id="ARBA00004123"/>
    </source>
</evidence>
<accession>E0VW39</accession>
<dbReference type="HOGENOM" id="CLU_036401_0_0_1"/>
<reference evidence="14" key="1">
    <citation type="submission" date="2007-04" db="EMBL/GenBank/DDBJ databases">
        <title>Annotation of Pediculus humanus corporis strain USDA.</title>
        <authorList>
            <person name="Kirkness E."/>
            <person name="Hannick L."/>
            <person name="Hass B."/>
            <person name="Bruggner R."/>
            <person name="Lawson D."/>
            <person name="Bidwell S."/>
            <person name="Joardar V."/>
            <person name="Caler E."/>
            <person name="Walenz B."/>
            <person name="Inman J."/>
            <person name="Schobel S."/>
            <person name="Galinsky K."/>
            <person name="Amedeo P."/>
            <person name="Strausberg R."/>
        </authorList>
    </citation>
    <scope>NUCLEOTIDE SEQUENCE</scope>
    <source>
        <strain evidence="14">USDA</strain>
    </source>
</reference>
<evidence type="ECO:0000256" key="13">
    <source>
        <dbReference type="SAM" id="MobiDB-lite"/>
    </source>
</evidence>
<dbReference type="AlphaFoldDB" id="E0VW39"/>
<dbReference type="RefSeq" id="XP_002430333.1">
    <property type="nucleotide sequence ID" value="XM_002430288.1"/>
</dbReference>
<evidence type="ECO:0000256" key="10">
    <source>
        <dbReference type="ARBA" id="ARBA00023242"/>
    </source>
</evidence>
<feature type="repeat" description="WD" evidence="12">
    <location>
        <begin position="293"/>
        <end position="316"/>
    </location>
</feature>
<dbReference type="STRING" id="121224.E0VW39"/>
<evidence type="ECO:0000256" key="4">
    <source>
        <dbReference type="ARBA" id="ARBA00022574"/>
    </source>
</evidence>
<dbReference type="eggNOG" id="KOG4328">
    <property type="taxonomic scope" value="Eukaryota"/>
</dbReference>
<dbReference type="SUPFAM" id="SSF50978">
    <property type="entry name" value="WD40 repeat-like"/>
    <property type="match status" value="1"/>
</dbReference>
<dbReference type="GO" id="GO:0009411">
    <property type="term" value="P:response to UV"/>
    <property type="evidence" value="ECO:0007669"/>
    <property type="project" value="TreeGrafter"/>
</dbReference>
<dbReference type="InterPro" id="IPR019775">
    <property type="entry name" value="WD40_repeat_CS"/>
</dbReference>
<name>E0VW39_PEDHC</name>
<evidence type="ECO:0000256" key="5">
    <source>
        <dbReference type="ARBA" id="ARBA00022737"/>
    </source>
</evidence>
<evidence type="ECO:0000256" key="8">
    <source>
        <dbReference type="ARBA" id="ARBA00023125"/>
    </source>
</evidence>
<evidence type="ECO:0000313" key="15">
    <source>
        <dbReference type="EnsemblMetazoa" id="PHUM473480-PA"/>
    </source>
</evidence>
<evidence type="ECO:0000313" key="14">
    <source>
        <dbReference type="EMBL" id="EEB17595.1"/>
    </source>
</evidence>
<protein>
    <recommendedName>
        <fullName evidence="3">DNA damage-binding protein 2</fullName>
    </recommendedName>
    <alternativeName>
        <fullName evidence="11">Damage-specific DNA-binding protein 2</fullName>
    </alternativeName>
</protein>
<dbReference type="Proteomes" id="UP000009046">
    <property type="component" value="Unassembled WGS sequence"/>
</dbReference>
<dbReference type="SMART" id="SM00320">
    <property type="entry name" value="WD40"/>
    <property type="match status" value="4"/>
</dbReference>
<keyword evidence="9" id="KW-0234">DNA repair</keyword>
<dbReference type="KEGG" id="phu:Phum_PHUM473480"/>
<dbReference type="EnsemblMetazoa" id="PHUM473480-RA">
    <property type="protein sequence ID" value="PHUM473480-PA"/>
    <property type="gene ID" value="PHUM473480"/>
</dbReference>
<dbReference type="CTD" id="8239124"/>
<evidence type="ECO:0000256" key="6">
    <source>
        <dbReference type="ARBA" id="ARBA00022763"/>
    </source>
</evidence>
<dbReference type="OMA" id="CGHEHHN"/>